<dbReference type="AlphaFoldDB" id="A0A9W9BWQ1"/>
<dbReference type="OrthoDB" id="5370830at2759"/>
<reference evidence="2" key="1">
    <citation type="submission" date="2022-10" db="EMBL/GenBank/DDBJ databases">
        <title>Tapping the CABI collections for fungal endophytes: first genome assemblies for Collariella, Neodidymelliopsis, Ascochyta clinopodiicola, Didymella pomorum, Didymosphaeria variabile, Neocosmospora piperis and Neocucurbitaria cava.</title>
        <authorList>
            <person name="Hill R."/>
        </authorList>
    </citation>
    <scope>NUCLEOTIDE SEQUENCE</scope>
    <source>
        <strain evidence="2">IMI 360193</strain>
    </source>
</reference>
<gene>
    <name evidence="2" type="ORF">N0V87_008681</name>
</gene>
<evidence type="ECO:0000256" key="1">
    <source>
        <dbReference type="SAM" id="SignalP"/>
    </source>
</evidence>
<dbReference type="PANTHER" id="PTHR38850">
    <property type="entry name" value="CERATO-PLATANIN"/>
    <property type="match status" value="1"/>
</dbReference>
<feature type="signal peptide" evidence="1">
    <location>
        <begin position="1"/>
        <end position="21"/>
    </location>
</feature>
<keyword evidence="1" id="KW-0732">Signal</keyword>
<dbReference type="Gene3D" id="2.40.40.10">
    <property type="entry name" value="RlpA-like domain"/>
    <property type="match status" value="1"/>
</dbReference>
<dbReference type="EMBL" id="JAPEUV010000129">
    <property type="protein sequence ID" value="KAJ4332060.1"/>
    <property type="molecule type" value="Genomic_DNA"/>
</dbReference>
<sequence>MKSFSVVPILIAAGLVPATLALPRQHARHIHSHNEPGHADGYGHLDVSKRTTTGTIALDSHVEYSSSMGVIGCLINTNRIAYFPMTPPCSNPCIKLTAPNGNTINVLHIDQSGGSYDISMDAYKTLKYGAGWKSINALPEAKWDGVTYEYVSMDQCADILPQGTLPVIAKSPNKYVECAASEPQSFWATHTQFYDIDDARCLRGVMQTCDMVPPNNTPTCANGKMAGMSGQMPLTGVDTVVDVTAAGELVPAVRPTV</sequence>
<organism evidence="2 3">
    <name type="scientific">Didymella glomerata</name>
    <dbReference type="NCBI Taxonomy" id="749621"/>
    <lineage>
        <taxon>Eukaryota</taxon>
        <taxon>Fungi</taxon>
        <taxon>Dikarya</taxon>
        <taxon>Ascomycota</taxon>
        <taxon>Pezizomycotina</taxon>
        <taxon>Dothideomycetes</taxon>
        <taxon>Pleosporomycetidae</taxon>
        <taxon>Pleosporales</taxon>
        <taxon>Pleosporineae</taxon>
        <taxon>Didymellaceae</taxon>
        <taxon>Didymella</taxon>
    </lineage>
</organism>
<evidence type="ECO:0000313" key="3">
    <source>
        <dbReference type="Proteomes" id="UP001140562"/>
    </source>
</evidence>
<name>A0A9W9BWQ1_9PLEO</name>
<accession>A0A9W9BWQ1</accession>
<protein>
    <submittedName>
        <fullName evidence="2">Uncharacterized protein</fullName>
    </submittedName>
</protein>
<dbReference type="Proteomes" id="UP001140562">
    <property type="component" value="Unassembled WGS sequence"/>
</dbReference>
<proteinExistence type="predicted"/>
<dbReference type="InterPro" id="IPR036908">
    <property type="entry name" value="RlpA-like_sf"/>
</dbReference>
<feature type="chain" id="PRO_5040801234" evidence="1">
    <location>
        <begin position="22"/>
        <end position="257"/>
    </location>
</feature>
<comment type="caution">
    <text evidence="2">The sequence shown here is derived from an EMBL/GenBank/DDBJ whole genome shotgun (WGS) entry which is preliminary data.</text>
</comment>
<dbReference type="PANTHER" id="PTHR38850:SF2">
    <property type="entry name" value="CERATO-PLATANIN"/>
    <property type="match status" value="1"/>
</dbReference>
<evidence type="ECO:0000313" key="2">
    <source>
        <dbReference type="EMBL" id="KAJ4332060.1"/>
    </source>
</evidence>
<keyword evidence="3" id="KW-1185">Reference proteome</keyword>